<sequence>MSDEGGSASAGYTTMKPGYSHSLKVAIDTLPMVLAEKQFLQDESYDISPSIANTAYAGVYHNAGNLEYAALSFTTGMSYHKSVVRPTSAFDIDSILAFPSSLAVARNGISVCFTPGQYRNIDSDLHIDVPFLGRRSNGPGPRLPQTIAIRKVPHFHLGHLYGQNDYTLYLLFPNLIDPTGKSNILTGYELERFMDNIMLPAIYSSCPASLLQHLPGSFEQAHLASSVGVTGMQGIPNSGSEGRKPFFYTIPSRYLASIWDTILQLVLTPGLHNYGQPQIFINAKNLKLGCSGSDLEELIAHFMTSWNRSCDRSFLTKEKLWIDIGSELVHDKEATQQDRHDIMGAPSGLEKSYFMFFLAPVLLAMSGGLLSRPLPGGPLLQLLLYIMSYTGVSQFNHGAGKATSCTGAWLCLLTILRY</sequence>
<dbReference type="EMBL" id="LN891203">
    <property type="protein sequence ID" value="CUS07495.1"/>
    <property type="molecule type" value="Genomic_DNA"/>
</dbReference>
<evidence type="ECO:0000313" key="1">
    <source>
        <dbReference type="EMBL" id="CUS07495.1"/>
    </source>
</evidence>
<organism evidence="1 2">
    <name type="scientific">Tuber aestivum</name>
    <name type="common">summer truffle</name>
    <dbReference type="NCBI Taxonomy" id="59557"/>
    <lineage>
        <taxon>Eukaryota</taxon>
        <taxon>Fungi</taxon>
        <taxon>Dikarya</taxon>
        <taxon>Ascomycota</taxon>
        <taxon>Pezizomycotina</taxon>
        <taxon>Pezizomycetes</taxon>
        <taxon>Pezizales</taxon>
        <taxon>Tuberaceae</taxon>
        <taxon>Tuber</taxon>
    </lineage>
</organism>
<accession>A0A292PLE3</accession>
<gene>
    <name evidence="1" type="ORF">GSTUAT00008419001</name>
</gene>
<protein>
    <submittedName>
        <fullName evidence="1">Uncharacterized protein</fullName>
    </submittedName>
</protein>
<keyword evidence="2" id="KW-1185">Reference proteome</keyword>
<reference evidence="1" key="1">
    <citation type="submission" date="2015-10" db="EMBL/GenBank/DDBJ databases">
        <authorList>
            <person name="Regsiter A."/>
            <person name="william w."/>
        </authorList>
    </citation>
    <scope>NUCLEOTIDE SEQUENCE</scope>
    <source>
        <strain evidence="1">Montdore</strain>
    </source>
</reference>
<dbReference type="AlphaFoldDB" id="A0A292PLE3"/>
<name>A0A292PLE3_9PEZI</name>
<proteinExistence type="predicted"/>
<dbReference type="Proteomes" id="UP001412239">
    <property type="component" value="Unassembled WGS sequence"/>
</dbReference>
<evidence type="ECO:0000313" key="2">
    <source>
        <dbReference type="Proteomes" id="UP001412239"/>
    </source>
</evidence>